<evidence type="ECO:0000256" key="2">
    <source>
        <dbReference type="ARBA" id="ARBA00022578"/>
    </source>
</evidence>
<protein>
    <submittedName>
        <fullName evidence="6">IS200/IS605 family element transposase accessory protein TnpB</fullName>
    </submittedName>
</protein>
<dbReference type="InterPro" id="IPR010095">
    <property type="entry name" value="Cas12f1-like_TNB"/>
</dbReference>
<comment type="caution">
    <text evidence="6">The sequence shown here is derived from an EMBL/GenBank/DDBJ whole genome shotgun (WGS) entry which is preliminary data.</text>
</comment>
<keyword evidence="3" id="KW-0238">DNA-binding</keyword>
<evidence type="ECO:0000313" key="7">
    <source>
        <dbReference type="Proteomes" id="UP000615796"/>
    </source>
</evidence>
<comment type="similarity">
    <text evidence="1">In the C-terminal section; belongs to the transposase 35 family.</text>
</comment>
<organism evidence="6 7">
    <name type="scientific">Vibrio metschnikovii</name>
    <dbReference type="NCBI Taxonomy" id="28172"/>
    <lineage>
        <taxon>Bacteria</taxon>
        <taxon>Pseudomonadati</taxon>
        <taxon>Pseudomonadota</taxon>
        <taxon>Gammaproteobacteria</taxon>
        <taxon>Vibrionales</taxon>
        <taxon>Vibrionaceae</taxon>
        <taxon>Vibrio</taxon>
    </lineage>
</organism>
<keyword evidence="4" id="KW-0233">DNA recombination</keyword>
<evidence type="ECO:0000259" key="5">
    <source>
        <dbReference type="Pfam" id="PF01385"/>
    </source>
</evidence>
<dbReference type="EMBL" id="JACRUP010000005">
    <property type="protein sequence ID" value="MBC5851264.1"/>
    <property type="molecule type" value="Genomic_DNA"/>
</dbReference>
<gene>
    <name evidence="6" type="primary">tnpB</name>
    <name evidence="6" type="ORF">H8Q88_09975</name>
</gene>
<name>A0A9X0R7N3_VIBME</name>
<dbReference type="GO" id="GO:0006310">
    <property type="term" value="P:DNA recombination"/>
    <property type="evidence" value="ECO:0007669"/>
    <property type="project" value="UniProtKB-KW"/>
</dbReference>
<evidence type="ECO:0000256" key="1">
    <source>
        <dbReference type="ARBA" id="ARBA00008761"/>
    </source>
</evidence>
<dbReference type="Proteomes" id="UP000615796">
    <property type="component" value="Unassembled WGS sequence"/>
</dbReference>
<evidence type="ECO:0000313" key="6">
    <source>
        <dbReference type="EMBL" id="MBC5851264.1"/>
    </source>
</evidence>
<accession>A0A9X0R7N3</accession>
<dbReference type="AlphaFoldDB" id="A0A9X0R7N3"/>
<feature type="domain" description="Probable transposase IS891/IS1136/IS1341" evidence="5">
    <location>
        <begin position="63"/>
        <end position="160"/>
    </location>
</feature>
<evidence type="ECO:0000256" key="3">
    <source>
        <dbReference type="ARBA" id="ARBA00023125"/>
    </source>
</evidence>
<dbReference type="NCBIfam" id="TIGR01766">
    <property type="entry name" value="IS200/IS605 family accessory protein TnpB-like domain"/>
    <property type="match status" value="1"/>
</dbReference>
<reference evidence="6" key="1">
    <citation type="submission" date="2020-08" db="EMBL/GenBank/DDBJ databases">
        <title>Genome Sequencing and Pan-Genome Analysis of Migratory bird Vibrio Strains, Inner Mongolia.</title>
        <authorList>
            <person name="Zheng L."/>
        </authorList>
    </citation>
    <scope>NUCLEOTIDE SEQUENCE</scope>
    <source>
        <strain evidence="6">M13F</strain>
    </source>
</reference>
<dbReference type="InterPro" id="IPR001959">
    <property type="entry name" value="Transposase"/>
</dbReference>
<dbReference type="GO" id="GO:0032196">
    <property type="term" value="P:transposition"/>
    <property type="evidence" value="ECO:0007669"/>
    <property type="project" value="UniProtKB-KW"/>
</dbReference>
<dbReference type="Pfam" id="PF01385">
    <property type="entry name" value="OrfB_IS605"/>
    <property type="match status" value="1"/>
</dbReference>
<keyword evidence="7" id="KW-1185">Reference proteome</keyword>
<keyword evidence="2" id="KW-0815">Transposition</keyword>
<dbReference type="GO" id="GO:0003677">
    <property type="term" value="F:DNA binding"/>
    <property type="evidence" value="ECO:0007669"/>
    <property type="project" value="UniProtKB-KW"/>
</dbReference>
<sequence>MKLCLTALLRLTSNPKASEKVVNEIRIVPTGSGFRFEIVYDKHKLNQSQFLSDNTRSVLLDKSSFLSLDLGLNRFAALVSNKAGFVPLLINGGELKRINQWYNKRCAELSSLGKHKHIAAVSAKRNRRIKDKLHRISRYIVNLCLKEDIGTVIVGKNRRWKQDINIGKRNNQNFVSLPHAMFITMLAYKLREIGVRIIEQEESYTSKASFVDSDEIPTFDKVEPNKKYEFSGKRYKRGLFCFTSIELYSDNV</sequence>
<dbReference type="RefSeq" id="WP_187026045.1">
    <property type="nucleotide sequence ID" value="NZ_JACRUP010000005.1"/>
</dbReference>
<evidence type="ECO:0000256" key="4">
    <source>
        <dbReference type="ARBA" id="ARBA00023172"/>
    </source>
</evidence>
<proteinExistence type="inferred from homology"/>